<sequence>MKKSWGFNSKVRIPISCTKKSENFEAKFEAKMVLADIDAIRRKALLNSSGARIKVLSEAQVLIRRKALLIRRKALLIRTFWMTTKEPFFIPNYS</sequence>
<evidence type="ECO:0000313" key="2">
    <source>
        <dbReference type="Proteomes" id="UP000179102"/>
    </source>
</evidence>
<proteinExistence type="predicted"/>
<gene>
    <name evidence="1" type="ORF">A2870_04755</name>
</gene>
<evidence type="ECO:0000313" key="1">
    <source>
        <dbReference type="EMBL" id="OGD86678.1"/>
    </source>
</evidence>
<name>A0A1F5G496_9BACT</name>
<comment type="caution">
    <text evidence="1">The sequence shown here is derived from an EMBL/GenBank/DDBJ whole genome shotgun (WGS) entry which is preliminary data.</text>
</comment>
<dbReference type="Proteomes" id="UP000179102">
    <property type="component" value="Unassembled WGS sequence"/>
</dbReference>
<dbReference type="AlphaFoldDB" id="A0A1F5G496"/>
<organism evidence="1 2">
    <name type="scientific">Candidatus Curtissbacteria bacterium RIFCSPHIGHO2_01_FULL_41_11</name>
    <dbReference type="NCBI Taxonomy" id="1797711"/>
    <lineage>
        <taxon>Bacteria</taxon>
        <taxon>Candidatus Curtissiibacteriota</taxon>
    </lineage>
</organism>
<dbReference type="EMBL" id="MFAZ01000035">
    <property type="protein sequence ID" value="OGD86678.1"/>
    <property type="molecule type" value="Genomic_DNA"/>
</dbReference>
<accession>A0A1F5G496</accession>
<protein>
    <submittedName>
        <fullName evidence="1">Uncharacterized protein</fullName>
    </submittedName>
</protein>
<reference evidence="1 2" key="1">
    <citation type="journal article" date="2016" name="Nat. Commun.">
        <title>Thousands of microbial genomes shed light on interconnected biogeochemical processes in an aquifer system.</title>
        <authorList>
            <person name="Anantharaman K."/>
            <person name="Brown C.T."/>
            <person name="Hug L.A."/>
            <person name="Sharon I."/>
            <person name="Castelle C.J."/>
            <person name="Probst A.J."/>
            <person name="Thomas B.C."/>
            <person name="Singh A."/>
            <person name="Wilkins M.J."/>
            <person name="Karaoz U."/>
            <person name="Brodie E.L."/>
            <person name="Williams K.H."/>
            <person name="Hubbard S.S."/>
            <person name="Banfield J.F."/>
        </authorList>
    </citation>
    <scope>NUCLEOTIDE SEQUENCE [LARGE SCALE GENOMIC DNA]</scope>
</reference>